<feature type="region of interest" description="Disordered" evidence="1">
    <location>
        <begin position="27"/>
        <end position="56"/>
    </location>
</feature>
<name>A0A8S4Q0S5_OWEFU</name>
<evidence type="ECO:0000313" key="3">
    <source>
        <dbReference type="Proteomes" id="UP000749559"/>
    </source>
</evidence>
<feature type="region of interest" description="Disordered" evidence="1">
    <location>
        <begin position="123"/>
        <end position="237"/>
    </location>
</feature>
<reference evidence="2" key="1">
    <citation type="submission" date="2022-03" db="EMBL/GenBank/DDBJ databases">
        <authorList>
            <person name="Martin C."/>
        </authorList>
    </citation>
    <scope>NUCLEOTIDE SEQUENCE</scope>
</reference>
<proteinExistence type="predicted"/>
<dbReference type="EMBL" id="CAIIXF020000011">
    <property type="protein sequence ID" value="CAH1800233.1"/>
    <property type="molecule type" value="Genomic_DNA"/>
</dbReference>
<dbReference type="AlphaFoldDB" id="A0A8S4Q0S5"/>
<evidence type="ECO:0000256" key="1">
    <source>
        <dbReference type="SAM" id="MobiDB-lite"/>
    </source>
</evidence>
<feature type="compositionally biased region" description="Polar residues" evidence="1">
    <location>
        <begin position="140"/>
        <end position="201"/>
    </location>
</feature>
<comment type="caution">
    <text evidence="2">The sequence shown here is derived from an EMBL/GenBank/DDBJ whole genome shotgun (WGS) entry which is preliminary data.</text>
</comment>
<protein>
    <submittedName>
        <fullName evidence="2">Uncharacterized protein</fullName>
    </submittedName>
</protein>
<organism evidence="2 3">
    <name type="scientific">Owenia fusiformis</name>
    <name type="common">Polychaete worm</name>
    <dbReference type="NCBI Taxonomy" id="6347"/>
    <lineage>
        <taxon>Eukaryota</taxon>
        <taxon>Metazoa</taxon>
        <taxon>Spiralia</taxon>
        <taxon>Lophotrochozoa</taxon>
        <taxon>Annelida</taxon>
        <taxon>Polychaeta</taxon>
        <taxon>Sedentaria</taxon>
        <taxon>Canalipalpata</taxon>
        <taxon>Sabellida</taxon>
        <taxon>Oweniida</taxon>
        <taxon>Oweniidae</taxon>
        <taxon>Owenia</taxon>
    </lineage>
</organism>
<sequence length="237" mass="25690">MEIQDGKSKQRCFSDLLNWKLLSEMKRDSTEDSGGQKKKFLYSGPVRTESPEEDQWDFATKNRSPATSGGGFDLDDVWSIKKNVHIGNGAQRNTDNLTLNVSKGHYSRHGVIKDDEFSNTLNAINTSSNTGTGGGRSWNQPNKSNFSYSYAQQPSVPPSGQISQQIDKSPKPQTTFPSISPIGRNNNSRESTNSFASFNSHSTGGSGPSIKPGGSGHTITPGGRDNSRPGGFSYSPH</sequence>
<accession>A0A8S4Q0S5</accession>
<gene>
    <name evidence="2" type="ORF">OFUS_LOCUS24151</name>
</gene>
<evidence type="ECO:0000313" key="2">
    <source>
        <dbReference type="EMBL" id="CAH1800233.1"/>
    </source>
</evidence>
<dbReference type="Proteomes" id="UP000749559">
    <property type="component" value="Unassembled WGS sequence"/>
</dbReference>
<keyword evidence="3" id="KW-1185">Reference proteome</keyword>
<dbReference type="OrthoDB" id="6154260at2759"/>